<dbReference type="AlphaFoldDB" id="A0A0A0LA91"/>
<keyword evidence="2" id="KW-1185">Reference proteome</keyword>
<protein>
    <submittedName>
        <fullName evidence="1">Uncharacterized protein</fullName>
    </submittedName>
</protein>
<reference evidence="1 2" key="3">
    <citation type="journal article" date="2010" name="BMC Genomics">
        <title>Transcriptome sequencing and comparative analysis of cucumber flowers with different sex types.</title>
        <authorList>
            <person name="Guo S."/>
            <person name="Zheng Y."/>
            <person name="Joung J.G."/>
            <person name="Liu S."/>
            <person name="Zhang Z."/>
            <person name="Crasta O.R."/>
            <person name="Sobral B.W."/>
            <person name="Xu Y."/>
            <person name="Huang S."/>
            <person name="Fei Z."/>
        </authorList>
    </citation>
    <scope>NUCLEOTIDE SEQUENCE [LARGE SCALE GENOMIC DNA]</scope>
    <source>
        <strain evidence="2">cv. 9930</strain>
    </source>
</reference>
<dbReference type="Proteomes" id="UP000029981">
    <property type="component" value="Chromosome 3"/>
</dbReference>
<gene>
    <name evidence="1" type="ORF">Csa_3G202750</name>
</gene>
<reference evidence="1 2" key="1">
    <citation type="journal article" date="2009" name="Nat. Genet.">
        <title>The genome of the cucumber, Cucumis sativus L.</title>
        <authorList>
            <person name="Huang S."/>
            <person name="Li R."/>
            <person name="Zhang Z."/>
            <person name="Li L."/>
            <person name="Gu X."/>
            <person name="Fan W."/>
            <person name="Lucas W.J."/>
            <person name="Wang X."/>
            <person name="Xie B."/>
            <person name="Ni P."/>
            <person name="Ren Y."/>
            <person name="Zhu H."/>
            <person name="Li J."/>
            <person name="Lin K."/>
            <person name="Jin W."/>
            <person name="Fei Z."/>
            <person name="Li G."/>
            <person name="Staub J."/>
            <person name="Kilian A."/>
            <person name="van der Vossen E.A."/>
            <person name="Wu Y."/>
            <person name="Guo J."/>
            <person name="He J."/>
            <person name="Jia Z."/>
            <person name="Ren Y."/>
            <person name="Tian G."/>
            <person name="Lu Y."/>
            <person name="Ruan J."/>
            <person name="Qian W."/>
            <person name="Wang M."/>
            <person name="Huang Q."/>
            <person name="Li B."/>
            <person name="Xuan Z."/>
            <person name="Cao J."/>
            <person name="Asan"/>
            <person name="Wu Z."/>
            <person name="Zhang J."/>
            <person name="Cai Q."/>
            <person name="Bai Y."/>
            <person name="Zhao B."/>
            <person name="Han Y."/>
            <person name="Li Y."/>
            <person name="Li X."/>
            <person name="Wang S."/>
            <person name="Shi Q."/>
            <person name="Liu S."/>
            <person name="Cho W.K."/>
            <person name="Kim J.Y."/>
            <person name="Xu Y."/>
            <person name="Heller-Uszynska K."/>
            <person name="Miao H."/>
            <person name="Cheng Z."/>
            <person name="Zhang S."/>
            <person name="Wu J."/>
            <person name="Yang Y."/>
            <person name="Kang H."/>
            <person name="Li M."/>
            <person name="Liang H."/>
            <person name="Ren X."/>
            <person name="Shi Z."/>
            <person name="Wen M."/>
            <person name="Jian M."/>
            <person name="Yang H."/>
            <person name="Zhang G."/>
            <person name="Yang Z."/>
            <person name="Chen R."/>
            <person name="Liu S."/>
            <person name="Li J."/>
            <person name="Ma L."/>
            <person name="Liu H."/>
            <person name="Zhou Y."/>
            <person name="Zhao J."/>
            <person name="Fang X."/>
            <person name="Li G."/>
            <person name="Fang L."/>
            <person name="Li Y."/>
            <person name="Liu D."/>
            <person name="Zheng H."/>
            <person name="Zhang Y."/>
            <person name="Qin N."/>
            <person name="Li Z."/>
            <person name="Yang G."/>
            <person name="Yang S."/>
            <person name="Bolund L."/>
            <person name="Kristiansen K."/>
            <person name="Zheng H."/>
            <person name="Li S."/>
            <person name="Zhang X."/>
            <person name="Yang H."/>
            <person name="Wang J."/>
            <person name="Sun R."/>
            <person name="Zhang B."/>
            <person name="Jiang S."/>
            <person name="Wang J."/>
            <person name="Du Y."/>
            <person name="Li S."/>
        </authorList>
    </citation>
    <scope>NUCLEOTIDE SEQUENCE [LARGE SCALE GENOMIC DNA]</scope>
    <source>
        <strain evidence="2">cv. 9930</strain>
    </source>
</reference>
<evidence type="ECO:0000313" key="2">
    <source>
        <dbReference type="Proteomes" id="UP000029981"/>
    </source>
</evidence>
<evidence type="ECO:0000313" key="1">
    <source>
        <dbReference type="EMBL" id="KGN57517.1"/>
    </source>
</evidence>
<name>A0A0A0LA91_CUCSA</name>
<accession>A0A0A0LA91</accession>
<reference evidence="1 2" key="2">
    <citation type="journal article" date="2009" name="PLoS ONE">
        <title>An integrated genetic and cytogenetic map of the cucumber genome.</title>
        <authorList>
            <person name="Ren Y."/>
            <person name="Zhang Z."/>
            <person name="Liu J."/>
            <person name="Staub J.E."/>
            <person name="Han Y."/>
            <person name="Cheng Z."/>
            <person name="Li X."/>
            <person name="Lu J."/>
            <person name="Miao H."/>
            <person name="Kang H."/>
            <person name="Xie B."/>
            <person name="Gu X."/>
            <person name="Wang X."/>
            <person name="Du Y."/>
            <person name="Jin W."/>
            <person name="Huang S."/>
        </authorList>
    </citation>
    <scope>NUCLEOTIDE SEQUENCE [LARGE SCALE GENOMIC DNA]</scope>
    <source>
        <strain evidence="2">cv. 9930</strain>
    </source>
</reference>
<reference evidence="1 2" key="4">
    <citation type="journal article" date="2011" name="BMC Genomics">
        <title>RNA-Seq improves annotation of protein-coding genes in the cucumber genome.</title>
        <authorList>
            <person name="Li Z."/>
            <person name="Zhang Z."/>
            <person name="Yan P."/>
            <person name="Huang S."/>
            <person name="Fei Z."/>
            <person name="Lin K."/>
        </authorList>
    </citation>
    <scope>NUCLEOTIDE SEQUENCE [LARGE SCALE GENOMIC DNA]</scope>
    <source>
        <strain evidence="2">cv. 9930</strain>
    </source>
</reference>
<dbReference type="Gramene" id="KGN57517">
    <property type="protein sequence ID" value="KGN57517"/>
    <property type="gene ID" value="Csa_3G202750"/>
</dbReference>
<dbReference type="EMBL" id="CM002924">
    <property type="protein sequence ID" value="KGN57517.1"/>
    <property type="molecule type" value="Genomic_DNA"/>
</dbReference>
<sequence length="132" mass="15065">MFTLALLSENPISYTFVIHLGRASIELASGSFKFLLYLQSTRFENGLRSEIRTLVKTIVVRYDYAELVDETLHIEKNLKGKRPSLVVSGEGEKESVEDFSKMSKPTFSRGSDWSGDTRFGCIRMQQKTFWGL</sequence>
<organism evidence="1 2">
    <name type="scientific">Cucumis sativus</name>
    <name type="common">Cucumber</name>
    <dbReference type="NCBI Taxonomy" id="3659"/>
    <lineage>
        <taxon>Eukaryota</taxon>
        <taxon>Viridiplantae</taxon>
        <taxon>Streptophyta</taxon>
        <taxon>Embryophyta</taxon>
        <taxon>Tracheophyta</taxon>
        <taxon>Spermatophyta</taxon>
        <taxon>Magnoliopsida</taxon>
        <taxon>eudicotyledons</taxon>
        <taxon>Gunneridae</taxon>
        <taxon>Pentapetalae</taxon>
        <taxon>rosids</taxon>
        <taxon>fabids</taxon>
        <taxon>Cucurbitales</taxon>
        <taxon>Cucurbitaceae</taxon>
        <taxon>Benincaseae</taxon>
        <taxon>Cucumis</taxon>
    </lineage>
</organism>
<proteinExistence type="predicted"/>